<comment type="caution">
    <text evidence="1">The sequence shown here is derived from an EMBL/GenBank/DDBJ whole genome shotgun (WGS) entry which is preliminary data.</text>
</comment>
<sequence length="240" mass="27670">MPSAEYNAYRIALSVGLSLAHSGRTAPSWKNKNQEMVTAPEVDCTGCHHLCGTYYRQGRLAGHDREMSNCQDVMIRQKFSPKYFPRTFKRLHRTRQVEFHIDLNTGAALTSLRARKSILKIILGVVEEKWSWHSCGISTDRIVKDLGISFKTPRRFEVKISYVLYCDASKEGFGVLCDAKGKMSTENQRTSRMRCWRDADMKMLKYQRQIRNRKVGTRTDVNPMLQMQGVGYLVRQCYGL</sequence>
<evidence type="ECO:0000313" key="2">
    <source>
        <dbReference type="Proteomes" id="UP001151760"/>
    </source>
</evidence>
<accession>A0ABQ5HJN6</accession>
<name>A0ABQ5HJN6_9ASTR</name>
<gene>
    <name evidence="1" type="ORF">Tco_1069343</name>
</gene>
<dbReference type="EMBL" id="BQNB010019654">
    <property type="protein sequence ID" value="GJT87626.1"/>
    <property type="molecule type" value="Genomic_DNA"/>
</dbReference>
<evidence type="ECO:0000313" key="1">
    <source>
        <dbReference type="EMBL" id="GJT87626.1"/>
    </source>
</evidence>
<proteinExistence type="predicted"/>
<organism evidence="1 2">
    <name type="scientific">Tanacetum coccineum</name>
    <dbReference type="NCBI Taxonomy" id="301880"/>
    <lineage>
        <taxon>Eukaryota</taxon>
        <taxon>Viridiplantae</taxon>
        <taxon>Streptophyta</taxon>
        <taxon>Embryophyta</taxon>
        <taxon>Tracheophyta</taxon>
        <taxon>Spermatophyta</taxon>
        <taxon>Magnoliopsida</taxon>
        <taxon>eudicotyledons</taxon>
        <taxon>Gunneridae</taxon>
        <taxon>Pentapetalae</taxon>
        <taxon>asterids</taxon>
        <taxon>campanulids</taxon>
        <taxon>Asterales</taxon>
        <taxon>Asteraceae</taxon>
        <taxon>Asteroideae</taxon>
        <taxon>Anthemideae</taxon>
        <taxon>Anthemidinae</taxon>
        <taxon>Tanacetum</taxon>
    </lineage>
</organism>
<protein>
    <recommendedName>
        <fullName evidence="3">Reverse transcriptase/retrotransposon-derived protein RNase H-like domain-containing protein</fullName>
    </recommendedName>
</protein>
<reference evidence="1" key="2">
    <citation type="submission" date="2022-01" db="EMBL/GenBank/DDBJ databases">
        <authorList>
            <person name="Yamashiro T."/>
            <person name="Shiraishi A."/>
            <person name="Satake H."/>
            <person name="Nakayama K."/>
        </authorList>
    </citation>
    <scope>NUCLEOTIDE SEQUENCE</scope>
</reference>
<reference evidence="1" key="1">
    <citation type="journal article" date="2022" name="Int. J. Mol. Sci.">
        <title>Draft Genome of Tanacetum Coccineum: Genomic Comparison of Closely Related Tanacetum-Family Plants.</title>
        <authorList>
            <person name="Yamashiro T."/>
            <person name="Shiraishi A."/>
            <person name="Nakayama K."/>
            <person name="Satake H."/>
        </authorList>
    </citation>
    <scope>NUCLEOTIDE SEQUENCE</scope>
</reference>
<keyword evidence="2" id="KW-1185">Reference proteome</keyword>
<dbReference type="Proteomes" id="UP001151760">
    <property type="component" value="Unassembled WGS sequence"/>
</dbReference>
<evidence type="ECO:0008006" key="3">
    <source>
        <dbReference type="Google" id="ProtNLM"/>
    </source>
</evidence>